<keyword evidence="1" id="KW-0732">Signal</keyword>
<dbReference type="EMBL" id="JARKIE010000101">
    <property type="protein sequence ID" value="KAJ7685949.1"/>
    <property type="molecule type" value="Genomic_DNA"/>
</dbReference>
<protein>
    <submittedName>
        <fullName evidence="2">Uncharacterized protein</fullName>
    </submittedName>
</protein>
<organism evidence="2 3">
    <name type="scientific">Mycena rosella</name>
    <name type="common">Pink bonnet</name>
    <name type="synonym">Agaricus rosellus</name>
    <dbReference type="NCBI Taxonomy" id="1033263"/>
    <lineage>
        <taxon>Eukaryota</taxon>
        <taxon>Fungi</taxon>
        <taxon>Dikarya</taxon>
        <taxon>Basidiomycota</taxon>
        <taxon>Agaricomycotina</taxon>
        <taxon>Agaricomycetes</taxon>
        <taxon>Agaricomycetidae</taxon>
        <taxon>Agaricales</taxon>
        <taxon>Marasmiineae</taxon>
        <taxon>Mycenaceae</taxon>
        <taxon>Mycena</taxon>
    </lineage>
</organism>
<keyword evidence="3" id="KW-1185">Reference proteome</keyword>
<reference evidence="2" key="1">
    <citation type="submission" date="2023-03" db="EMBL/GenBank/DDBJ databases">
        <title>Massive genome expansion in bonnet fungi (Mycena s.s.) driven by repeated elements and novel gene families across ecological guilds.</title>
        <authorList>
            <consortium name="Lawrence Berkeley National Laboratory"/>
            <person name="Harder C.B."/>
            <person name="Miyauchi S."/>
            <person name="Viragh M."/>
            <person name="Kuo A."/>
            <person name="Thoen E."/>
            <person name="Andreopoulos B."/>
            <person name="Lu D."/>
            <person name="Skrede I."/>
            <person name="Drula E."/>
            <person name="Henrissat B."/>
            <person name="Morin E."/>
            <person name="Kohler A."/>
            <person name="Barry K."/>
            <person name="LaButti K."/>
            <person name="Morin E."/>
            <person name="Salamov A."/>
            <person name="Lipzen A."/>
            <person name="Mereny Z."/>
            <person name="Hegedus B."/>
            <person name="Baldrian P."/>
            <person name="Stursova M."/>
            <person name="Weitz H."/>
            <person name="Taylor A."/>
            <person name="Grigoriev I.V."/>
            <person name="Nagy L.G."/>
            <person name="Martin F."/>
            <person name="Kauserud H."/>
        </authorList>
    </citation>
    <scope>NUCLEOTIDE SEQUENCE</scope>
    <source>
        <strain evidence="2">CBHHK067</strain>
    </source>
</reference>
<gene>
    <name evidence="2" type="ORF">B0H17DRAFT_1137287</name>
</gene>
<proteinExistence type="predicted"/>
<evidence type="ECO:0000256" key="1">
    <source>
        <dbReference type="SAM" id="SignalP"/>
    </source>
</evidence>
<feature type="chain" id="PRO_5042051104" evidence="1">
    <location>
        <begin position="21"/>
        <end position="163"/>
    </location>
</feature>
<evidence type="ECO:0000313" key="3">
    <source>
        <dbReference type="Proteomes" id="UP001221757"/>
    </source>
</evidence>
<dbReference type="Proteomes" id="UP001221757">
    <property type="component" value="Unassembled WGS sequence"/>
</dbReference>
<feature type="signal peptide" evidence="1">
    <location>
        <begin position="1"/>
        <end position="20"/>
    </location>
</feature>
<name>A0AAD7D941_MYCRO</name>
<evidence type="ECO:0000313" key="2">
    <source>
        <dbReference type="EMBL" id="KAJ7685949.1"/>
    </source>
</evidence>
<sequence length="163" mass="17175">MRSSLLVYLAAAATSQLSAGAPLFSGLTTGGSVRTTLANTTFTFSTGFHMDTHGDTHKRLTVTDPSGGLVFDARAQPAILSTIVSNSTLSFDDVVIYLSPNAVRTVARGMLTVNDAEGVQLFTAELTPAVEEPTKFVAVAIAMFANAESVPEAVECKIEQFSR</sequence>
<comment type="caution">
    <text evidence="2">The sequence shown here is derived from an EMBL/GenBank/DDBJ whole genome shotgun (WGS) entry which is preliminary data.</text>
</comment>
<dbReference type="AlphaFoldDB" id="A0AAD7D941"/>
<accession>A0AAD7D941</accession>